<evidence type="ECO:0000256" key="2">
    <source>
        <dbReference type="ARBA" id="ARBA00022898"/>
    </source>
</evidence>
<dbReference type="InterPro" id="IPR015424">
    <property type="entry name" value="PyrdxlP-dep_Trfase"/>
</dbReference>
<feature type="domain" description="Aminotransferase class V" evidence="3">
    <location>
        <begin position="1"/>
        <end position="88"/>
    </location>
</feature>
<dbReference type="Proteomes" id="UP000263273">
    <property type="component" value="Unassembled WGS sequence"/>
</dbReference>
<dbReference type="PANTHER" id="PTHR43586">
    <property type="entry name" value="CYSTEINE DESULFURASE"/>
    <property type="match status" value="1"/>
</dbReference>
<reference evidence="4 5" key="1">
    <citation type="journal article" date="2018" name="Nat. Biotechnol.">
        <title>A standardized bacterial taxonomy based on genome phylogeny substantially revises the tree of life.</title>
        <authorList>
            <person name="Parks D.H."/>
            <person name="Chuvochina M."/>
            <person name="Waite D.W."/>
            <person name="Rinke C."/>
            <person name="Skarshewski A."/>
            <person name="Chaumeil P.A."/>
            <person name="Hugenholtz P."/>
        </authorList>
    </citation>
    <scope>NUCLEOTIDE SEQUENCE [LARGE SCALE GENOMIC DNA]</scope>
    <source>
        <strain evidence="4">UBA10948</strain>
    </source>
</reference>
<keyword evidence="4" id="KW-0808">Transferase</keyword>
<evidence type="ECO:0000256" key="1">
    <source>
        <dbReference type="ARBA" id="ARBA00001933"/>
    </source>
</evidence>
<feature type="non-terminal residue" evidence="4">
    <location>
        <position position="90"/>
    </location>
</feature>
<dbReference type="Gene3D" id="3.40.640.10">
    <property type="entry name" value="Type I PLP-dependent aspartate aminotransferase-like (Major domain)"/>
    <property type="match status" value="1"/>
</dbReference>
<dbReference type="AlphaFoldDB" id="A0A354YUJ5"/>
<accession>A0A354YUJ5</accession>
<dbReference type="PANTHER" id="PTHR43586:SF8">
    <property type="entry name" value="CYSTEINE DESULFURASE 1, CHLOROPLASTIC"/>
    <property type="match status" value="1"/>
</dbReference>
<evidence type="ECO:0000313" key="5">
    <source>
        <dbReference type="Proteomes" id="UP000263273"/>
    </source>
</evidence>
<dbReference type="EMBL" id="DNZF01000007">
    <property type="protein sequence ID" value="HBK52361.1"/>
    <property type="molecule type" value="Genomic_DNA"/>
</dbReference>
<evidence type="ECO:0000259" key="3">
    <source>
        <dbReference type="Pfam" id="PF00266"/>
    </source>
</evidence>
<dbReference type="GO" id="GO:0008483">
    <property type="term" value="F:transaminase activity"/>
    <property type="evidence" value="ECO:0007669"/>
    <property type="project" value="UniProtKB-KW"/>
</dbReference>
<protein>
    <submittedName>
        <fullName evidence="4">Aminotransferase</fullName>
    </submittedName>
</protein>
<sequence>IDYLAFSGHKIYAPFGSGVLIGPRKTFLQGEPEYSGGGTVDLVSRNQVWWTGLPEREEAGSPNVIGAFTLARSLQYLQKIGIEKLALYEE</sequence>
<organism evidence="4 5">
    <name type="scientific">Syntrophomonas wolfei</name>
    <dbReference type="NCBI Taxonomy" id="863"/>
    <lineage>
        <taxon>Bacteria</taxon>
        <taxon>Bacillati</taxon>
        <taxon>Bacillota</taxon>
        <taxon>Clostridia</taxon>
        <taxon>Eubacteriales</taxon>
        <taxon>Syntrophomonadaceae</taxon>
        <taxon>Syntrophomonas</taxon>
    </lineage>
</organism>
<feature type="non-terminal residue" evidence="4">
    <location>
        <position position="1"/>
    </location>
</feature>
<dbReference type="InterPro" id="IPR015421">
    <property type="entry name" value="PyrdxlP-dep_Trfase_major"/>
</dbReference>
<name>A0A354YUJ5_9FIRM</name>
<dbReference type="SUPFAM" id="SSF53383">
    <property type="entry name" value="PLP-dependent transferases"/>
    <property type="match status" value="1"/>
</dbReference>
<keyword evidence="2" id="KW-0663">Pyridoxal phosphate</keyword>
<comment type="caution">
    <text evidence="4">The sequence shown here is derived from an EMBL/GenBank/DDBJ whole genome shotgun (WGS) entry which is preliminary data.</text>
</comment>
<keyword evidence="4" id="KW-0032">Aminotransferase</keyword>
<evidence type="ECO:0000313" key="4">
    <source>
        <dbReference type="EMBL" id="HBK52361.1"/>
    </source>
</evidence>
<dbReference type="InterPro" id="IPR000192">
    <property type="entry name" value="Aminotrans_V_dom"/>
</dbReference>
<comment type="cofactor">
    <cofactor evidence="1">
        <name>pyridoxal 5'-phosphate</name>
        <dbReference type="ChEBI" id="CHEBI:597326"/>
    </cofactor>
</comment>
<dbReference type="Pfam" id="PF00266">
    <property type="entry name" value="Aminotran_5"/>
    <property type="match status" value="1"/>
</dbReference>
<gene>
    <name evidence="4" type="ORF">DDZ44_00285</name>
</gene>
<proteinExistence type="predicted"/>